<dbReference type="InterPro" id="IPR014757">
    <property type="entry name" value="Tscrpt_reg_IclR_C"/>
</dbReference>
<dbReference type="Gene3D" id="1.10.10.10">
    <property type="entry name" value="Winged helix-like DNA-binding domain superfamily/Winged helix DNA-binding domain"/>
    <property type="match status" value="1"/>
</dbReference>
<keyword evidence="1" id="KW-0805">Transcription regulation</keyword>
<keyword evidence="2" id="KW-0238">DNA-binding</keyword>
<dbReference type="Pfam" id="PF01614">
    <property type="entry name" value="IclR_C"/>
    <property type="match status" value="1"/>
</dbReference>
<dbReference type="PANTHER" id="PTHR30136:SF34">
    <property type="entry name" value="TRANSCRIPTIONAL REGULATOR"/>
    <property type="match status" value="1"/>
</dbReference>
<dbReference type="Pfam" id="PF09339">
    <property type="entry name" value="HTH_IclR"/>
    <property type="match status" value="1"/>
</dbReference>
<dbReference type="SMART" id="SM00346">
    <property type="entry name" value="HTH_ICLR"/>
    <property type="match status" value="1"/>
</dbReference>
<dbReference type="GO" id="GO:0045892">
    <property type="term" value="P:negative regulation of DNA-templated transcription"/>
    <property type="evidence" value="ECO:0007669"/>
    <property type="project" value="TreeGrafter"/>
</dbReference>
<feature type="domain" description="IclR-ED" evidence="5">
    <location>
        <begin position="78"/>
        <end position="262"/>
    </location>
</feature>
<organism evidence="6 7">
    <name type="scientific">Modicisalibacter muralis</name>
    <dbReference type="NCBI Taxonomy" id="119000"/>
    <lineage>
        <taxon>Bacteria</taxon>
        <taxon>Pseudomonadati</taxon>
        <taxon>Pseudomonadota</taxon>
        <taxon>Gammaproteobacteria</taxon>
        <taxon>Oceanospirillales</taxon>
        <taxon>Halomonadaceae</taxon>
        <taxon>Modicisalibacter</taxon>
    </lineage>
</organism>
<dbReference type="Gene3D" id="3.30.450.40">
    <property type="match status" value="1"/>
</dbReference>
<dbReference type="GO" id="GO:0003700">
    <property type="term" value="F:DNA-binding transcription factor activity"/>
    <property type="evidence" value="ECO:0007669"/>
    <property type="project" value="TreeGrafter"/>
</dbReference>
<dbReference type="RefSeq" id="WP_089725873.1">
    <property type="nucleotide sequence ID" value="NZ_FNGI01000001.1"/>
</dbReference>
<dbReference type="SUPFAM" id="SSF55781">
    <property type="entry name" value="GAF domain-like"/>
    <property type="match status" value="1"/>
</dbReference>
<evidence type="ECO:0000259" key="5">
    <source>
        <dbReference type="PROSITE" id="PS51078"/>
    </source>
</evidence>
<dbReference type="AlphaFoldDB" id="A0A1G9H427"/>
<dbReference type="EMBL" id="FNGI01000001">
    <property type="protein sequence ID" value="SDL07629.1"/>
    <property type="molecule type" value="Genomic_DNA"/>
</dbReference>
<sequence length="264" mass="29298">MSEPNKQDSKSSLYNQSIEKGFTVLGLFNASRSELSLSEISRLAGWNMGSAQRITYTLEKLGYLYKNPVNRKYRIAIHSLSLGYSYLESNLLIDCANPLLSELSNHCEESVSLTEPCGLEMVYVARFPSRRYIPIHMPIGSRVPMYCTAAGRAYLSVLPLEELERYFECSDLKAHTPRTLTDSAALVSLIEDFKRTGLSYNDEEYYLGDINIGAPVLNSQGRAVAAIHVTAPSSRWTLDDAMAKLGPPLIECARAVTKAARTLA</sequence>
<evidence type="ECO:0000256" key="2">
    <source>
        <dbReference type="ARBA" id="ARBA00023125"/>
    </source>
</evidence>
<dbReference type="OrthoDB" id="9807558at2"/>
<feature type="domain" description="HTH iclR-type" evidence="4">
    <location>
        <begin position="15"/>
        <end position="77"/>
    </location>
</feature>
<evidence type="ECO:0000256" key="3">
    <source>
        <dbReference type="ARBA" id="ARBA00023163"/>
    </source>
</evidence>
<dbReference type="InterPro" id="IPR036388">
    <property type="entry name" value="WH-like_DNA-bd_sf"/>
</dbReference>
<protein>
    <submittedName>
        <fullName evidence="6">Transcriptional regulator, IclR family</fullName>
    </submittedName>
</protein>
<accession>A0A1G9H427</accession>
<keyword evidence="7" id="KW-1185">Reference proteome</keyword>
<reference evidence="6 7" key="1">
    <citation type="submission" date="2016-10" db="EMBL/GenBank/DDBJ databases">
        <authorList>
            <person name="de Groot N.N."/>
        </authorList>
    </citation>
    <scope>NUCLEOTIDE SEQUENCE [LARGE SCALE GENOMIC DNA]</scope>
    <source>
        <strain evidence="6 7">DSM 14789</strain>
    </source>
</reference>
<dbReference type="PROSITE" id="PS51077">
    <property type="entry name" value="HTH_ICLR"/>
    <property type="match status" value="1"/>
</dbReference>
<evidence type="ECO:0000256" key="1">
    <source>
        <dbReference type="ARBA" id="ARBA00023015"/>
    </source>
</evidence>
<evidence type="ECO:0000259" key="4">
    <source>
        <dbReference type="PROSITE" id="PS51077"/>
    </source>
</evidence>
<dbReference type="PANTHER" id="PTHR30136">
    <property type="entry name" value="HELIX-TURN-HELIX TRANSCRIPTIONAL REGULATOR, ICLR FAMILY"/>
    <property type="match status" value="1"/>
</dbReference>
<dbReference type="InterPro" id="IPR005471">
    <property type="entry name" value="Tscrpt_reg_IclR_N"/>
</dbReference>
<evidence type="ECO:0000313" key="7">
    <source>
        <dbReference type="Proteomes" id="UP000198654"/>
    </source>
</evidence>
<proteinExistence type="predicted"/>
<dbReference type="InterPro" id="IPR036390">
    <property type="entry name" value="WH_DNA-bd_sf"/>
</dbReference>
<dbReference type="InterPro" id="IPR029016">
    <property type="entry name" value="GAF-like_dom_sf"/>
</dbReference>
<gene>
    <name evidence="6" type="ORF">SAMN05661010_00906</name>
</gene>
<keyword evidence="3" id="KW-0804">Transcription</keyword>
<dbReference type="GO" id="GO:0003677">
    <property type="term" value="F:DNA binding"/>
    <property type="evidence" value="ECO:0007669"/>
    <property type="project" value="UniProtKB-KW"/>
</dbReference>
<dbReference type="InterPro" id="IPR050707">
    <property type="entry name" value="HTH_MetabolicPath_Reg"/>
</dbReference>
<dbReference type="PROSITE" id="PS51078">
    <property type="entry name" value="ICLR_ED"/>
    <property type="match status" value="1"/>
</dbReference>
<evidence type="ECO:0000313" key="6">
    <source>
        <dbReference type="EMBL" id="SDL07629.1"/>
    </source>
</evidence>
<dbReference type="SUPFAM" id="SSF46785">
    <property type="entry name" value="Winged helix' DNA-binding domain"/>
    <property type="match status" value="1"/>
</dbReference>
<dbReference type="STRING" id="119000.SAMN05661010_00906"/>
<name>A0A1G9H427_9GAMM</name>
<dbReference type="Proteomes" id="UP000198654">
    <property type="component" value="Unassembled WGS sequence"/>
</dbReference>